<organism evidence="1 2">
    <name type="scientific">Terfezia boudieri ATCC MYA-4762</name>
    <dbReference type="NCBI Taxonomy" id="1051890"/>
    <lineage>
        <taxon>Eukaryota</taxon>
        <taxon>Fungi</taxon>
        <taxon>Dikarya</taxon>
        <taxon>Ascomycota</taxon>
        <taxon>Pezizomycotina</taxon>
        <taxon>Pezizomycetes</taxon>
        <taxon>Pezizales</taxon>
        <taxon>Pezizaceae</taxon>
        <taxon>Terfezia</taxon>
    </lineage>
</organism>
<evidence type="ECO:0000313" key="2">
    <source>
        <dbReference type="Proteomes" id="UP000267821"/>
    </source>
</evidence>
<accession>A0A3N4M0C8</accession>
<reference evidence="1 2" key="1">
    <citation type="journal article" date="2018" name="Nat. Ecol. Evol.">
        <title>Pezizomycetes genomes reveal the molecular basis of ectomycorrhizal truffle lifestyle.</title>
        <authorList>
            <person name="Murat C."/>
            <person name="Payen T."/>
            <person name="Noel B."/>
            <person name="Kuo A."/>
            <person name="Morin E."/>
            <person name="Chen J."/>
            <person name="Kohler A."/>
            <person name="Krizsan K."/>
            <person name="Balestrini R."/>
            <person name="Da Silva C."/>
            <person name="Montanini B."/>
            <person name="Hainaut M."/>
            <person name="Levati E."/>
            <person name="Barry K.W."/>
            <person name="Belfiori B."/>
            <person name="Cichocki N."/>
            <person name="Clum A."/>
            <person name="Dockter R.B."/>
            <person name="Fauchery L."/>
            <person name="Guy J."/>
            <person name="Iotti M."/>
            <person name="Le Tacon F."/>
            <person name="Lindquist E.A."/>
            <person name="Lipzen A."/>
            <person name="Malagnac F."/>
            <person name="Mello A."/>
            <person name="Molinier V."/>
            <person name="Miyauchi S."/>
            <person name="Poulain J."/>
            <person name="Riccioni C."/>
            <person name="Rubini A."/>
            <person name="Sitrit Y."/>
            <person name="Splivallo R."/>
            <person name="Traeger S."/>
            <person name="Wang M."/>
            <person name="Zifcakova L."/>
            <person name="Wipf D."/>
            <person name="Zambonelli A."/>
            <person name="Paolocci F."/>
            <person name="Nowrousian M."/>
            <person name="Ottonello S."/>
            <person name="Baldrian P."/>
            <person name="Spatafora J.W."/>
            <person name="Henrissat B."/>
            <person name="Nagy L.G."/>
            <person name="Aury J.M."/>
            <person name="Wincker P."/>
            <person name="Grigoriev I.V."/>
            <person name="Bonfante P."/>
            <person name="Martin F.M."/>
        </authorList>
    </citation>
    <scope>NUCLEOTIDE SEQUENCE [LARGE SCALE GENOMIC DNA]</scope>
    <source>
        <strain evidence="1 2">ATCC MYA-4762</strain>
    </source>
</reference>
<dbReference type="Proteomes" id="UP000267821">
    <property type="component" value="Unassembled WGS sequence"/>
</dbReference>
<evidence type="ECO:0000313" key="1">
    <source>
        <dbReference type="EMBL" id="RPB26381.1"/>
    </source>
</evidence>
<dbReference type="InParanoid" id="A0A3N4M0C8"/>
<name>A0A3N4M0C8_9PEZI</name>
<dbReference type="EMBL" id="ML121535">
    <property type="protein sequence ID" value="RPB26381.1"/>
    <property type="molecule type" value="Genomic_DNA"/>
</dbReference>
<keyword evidence="2" id="KW-1185">Reference proteome</keyword>
<proteinExistence type="predicted"/>
<sequence length="153" mass="16902">MWAVVTRDSMTSYSSGFALGCYWNTVRQSGFISGTEVANSRKHVSTGHSQLFARDSHSTNSHSTDSLASWLEMTYKGLLDGGRLRMVAIQPPFVPPSAWRARPTQSRLPQTRAQDMETPCSSGIRAWNFSRPHHPAHLRSVAPPLPRLAKGAP</sequence>
<protein>
    <submittedName>
        <fullName evidence="1">Uncharacterized protein</fullName>
    </submittedName>
</protein>
<dbReference type="AlphaFoldDB" id="A0A3N4M0C8"/>
<dbReference type="PROSITE" id="PS51257">
    <property type="entry name" value="PROKAR_LIPOPROTEIN"/>
    <property type="match status" value="1"/>
</dbReference>
<gene>
    <name evidence="1" type="ORF">L211DRAFT_901552</name>
</gene>